<feature type="region of interest" description="Disordered" evidence="1">
    <location>
        <begin position="1"/>
        <end position="39"/>
    </location>
</feature>
<dbReference type="KEGG" id="acan:ACA1_142040"/>
<reference evidence="2 3" key="1">
    <citation type="journal article" date="2013" name="Genome Biol.">
        <title>Genome of Acanthamoeba castellanii highlights extensive lateral gene transfer and early evolution of tyrosine kinase signaling.</title>
        <authorList>
            <person name="Clarke M."/>
            <person name="Lohan A.J."/>
            <person name="Liu B."/>
            <person name="Lagkouvardos I."/>
            <person name="Roy S."/>
            <person name="Zafar N."/>
            <person name="Bertelli C."/>
            <person name="Schilde C."/>
            <person name="Kianianmomeni A."/>
            <person name="Burglin T.R."/>
            <person name="Frech C."/>
            <person name="Turcotte B."/>
            <person name="Kopec K.O."/>
            <person name="Synnott J.M."/>
            <person name="Choo C."/>
            <person name="Paponov I."/>
            <person name="Finkler A."/>
            <person name="Soon Heng Tan C."/>
            <person name="Hutchins A.P."/>
            <person name="Weinmeier T."/>
            <person name="Rattei T."/>
            <person name="Chu J.S."/>
            <person name="Gimenez G."/>
            <person name="Irimia M."/>
            <person name="Rigden D.J."/>
            <person name="Fitzpatrick D.A."/>
            <person name="Lorenzo-Morales J."/>
            <person name="Bateman A."/>
            <person name="Chiu C.H."/>
            <person name="Tang P."/>
            <person name="Hegemann P."/>
            <person name="Fromm H."/>
            <person name="Raoult D."/>
            <person name="Greub G."/>
            <person name="Miranda-Saavedra D."/>
            <person name="Chen N."/>
            <person name="Nash P."/>
            <person name="Ginger M.L."/>
            <person name="Horn M."/>
            <person name="Schaap P."/>
            <person name="Caler L."/>
            <person name="Loftus B."/>
        </authorList>
    </citation>
    <scope>NUCLEOTIDE SEQUENCE [LARGE SCALE GENOMIC DNA]</scope>
    <source>
        <strain evidence="2 3">Neff</strain>
    </source>
</reference>
<dbReference type="RefSeq" id="XP_004349602.1">
    <property type="nucleotide sequence ID" value="XM_004349552.1"/>
</dbReference>
<proteinExistence type="predicted"/>
<dbReference type="Proteomes" id="UP000011083">
    <property type="component" value="Unassembled WGS sequence"/>
</dbReference>
<keyword evidence="3" id="KW-1185">Reference proteome</keyword>
<dbReference type="InterPro" id="IPR004401">
    <property type="entry name" value="YbaB/EbfC"/>
</dbReference>
<dbReference type="Gene3D" id="3.30.1310.10">
    <property type="entry name" value="Nucleoid-associated protein YbaB-like domain"/>
    <property type="match status" value="1"/>
</dbReference>
<accession>L8HAF8</accession>
<protein>
    <recommendedName>
        <fullName evidence="4">YbaB/EbfC family nucleoid-associated protein</fullName>
    </recommendedName>
</protein>
<organism evidence="2 3">
    <name type="scientific">Acanthamoeba castellanii (strain ATCC 30010 / Neff)</name>
    <dbReference type="NCBI Taxonomy" id="1257118"/>
    <lineage>
        <taxon>Eukaryota</taxon>
        <taxon>Amoebozoa</taxon>
        <taxon>Discosea</taxon>
        <taxon>Longamoebia</taxon>
        <taxon>Centramoebida</taxon>
        <taxon>Acanthamoebidae</taxon>
        <taxon>Acanthamoeba</taxon>
    </lineage>
</organism>
<dbReference type="InterPro" id="IPR036894">
    <property type="entry name" value="YbaB-like_sf"/>
</dbReference>
<dbReference type="AlphaFoldDB" id="L8HAF8"/>
<feature type="compositionally biased region" description="Polar residues" evidence="1">
    <location>
        <begin position="10"/>
        <end position="22"/>
    </location>
</feature>
<evidence type="ECO:0000256" key="1">
    <source>
        <dbReference type="SAM" id="MobiDB-lite"/>
    </source>
</evidence>
<gene>
    <name evidence="2" type="ORF">ACA1_142040</name>
</gene>
<sequence>MAGTSWGLRRSSSAAGRLTTSPRRCYTPGSATPADEAEQDKALREGVLRGFDQMHSLERMEVEGKATLPDSQSGVSLILQGSGKILQVKVDQEVADNVENVEKLFVAASQNARQKIADRINSLLAASHQ</sequence>
<evidence type="ECO:0008006" key="4">
    <source>
        <dbReference type="Google" id="ProtNLM"/>
    </source>
</evidence>
<dbReference type="SUPFAM" id="SSF82607">
    <property type="entry name" value="YbaB-like"/>
    <property type="match status" value="1"/>
</dbReference>
<dbReference type="VEuPathDB" id="AmoebaDB:ACA1_142040"/>
<name>L8HAF8_ACACF</name>
<dbReference type="GO" id="GO:0003677">
    <property type="term" value="F:DNA binding"/>
    <property type="evidence" value="ECO:0007669"/>
    <property type="project" value="InterPro"/>
</dbReference>
<evidence type="ECO:0000313" key="2">
    <source>
        <dbReference type="EMBL" id="ELR22514.1"/>
    </source>
</evidence>
<dbReference type="Pfam" id="PF02575">
    <property type="entry name" value="YbaB_DNA_bd"/>
    <property type="match status" value="1"/>
</dbReference>
<dbReference type="GeneID" id="14923441"/>
<evidence type="ECO:0000313" key="3">
    <source>
        <dbReference type="Proteomes" id="UP000011083"/>
    </source>
</evidence>
<dbReference type="EMBL" id="KB007883">
    <property type="protein sequence ID" value="ELR22514.1"/>
    <property type="molecule type" value="Genomic_DNA"/>
</dbReference>